<evidence type="ECO:0000256" key="11">
    <source>
        <dbReference type="RuleBase" id="RU004171"/>
    </source>
</evidence>
<dbReference type="STRING" id="546263.NELON_04730"/>
<dbReference type="AlphaFoldDB" id="D4DU10"/>
<dbReference type="PANTHER" id="PTHR43331:SF1">
    <property type="entry name" value="HOMOSERINE DEHYDROGENASE"/>
    <property type="match status" value="1"/>
</dbReference>
<dbReference type="UniPathway" id="UPA00050">
    <property type="reaction ID" value="UER00063"/>
</dbReference>
<dbReference type="EMBL" id="ADBF01000253">
    <property type="protein sequence ID" value="EFE48593.1"/>
    <property type="molecule type" value="Genomic_DNA"/>
</dbReference>
<dbReference type="FunFam" id="3.30.360.10:FF:000005">
    <property type="entry name" value="Homoserine dehydrogenase"/>
    <property type="match status" value="1"/>
</dbReference>
<dbReference type="Gene3D" id="3.30.360.10">
    <property type="entry name" value="Dihydrodipicolinate Reductase, domain 2"/>
    <property type="match status" value="1"/>
</dbReference>
<protein>
    <recommendedName>
        <fullName evidence="5">Homoserine dehydrogenase</fullName>
        <ecNumber evidence="4">1.1.1.3</ecNumber>
    </recommendedName>
</protein>
<evidence type="ECO:0000256" key="8">
    <source>
        <dbReference type="ARBA" id="ARBA00022857"/>
    </source>
</evidence>
<sequence>MVQFEAAVAGGIPIIKALREGLSANRIRSIAGIINGTSNFILSEMREKGSAFADVLKEAQALGYAEADPTFDIEGHDAGHKITIMSALAFGTPVNFQACYLEGISGLDSRDIKYAEELGYRIKLLGITRKTDKGIELRVHPTLLPESRLLANVNGVMNAVRVNADMVGETLYYGAGAGALPTASAVVADIIDIARLLGADTGNRVPHLAFQPSQVQAQTILPMDEIVSSYYLRVQAQDKPGVLGRIANLLADQNVSIEALIQKGVVNGDTAEIVILTHSTVEKHVKAAIAGIEGMDTVNGKVTMIRMESLND</sequence>
<dbReference type="PROSITE" id="PS51671">
    <property type="entry name" value="ACT"/>
    <property type="match status" value="1"/>
</dbReference>
<dbReference type="PROSITE" id="PS01042">
    <property type="entry name" value="HOMOSER_DHGENASE"/>
    <property type="match status" value="1"/>
</dbReference>
<dbReference type="FunFam" id="3.30.70.260:FF:000030">
    <property type="entry name" value="Homoserine dehydrogenase"/>
    <property type="match status" value="1"/>
</dbReference>
<dbReference type="CDD" id="cd04881">
    <property type="entry name" value="ACT_HSDH-Hom"/>
    <property type="match status" value="1"/>
</dbReference>
<comment type="similarity">
    <text evidence="3 11">Belongs to the homoserine dehydrogenase family.</text>
</comment>
<evidence type="ECO:0000256" key="10">
    <source>
        <dbReference type="ARBA" id="ARBA00023167"/>
    </source>
</evidence>
<comment type="caution">
    <text evidence="13">The sequence shown here is derived from an EMBL/GenBank/DDBJ whole genome shotgun (WGS) entry which is preliminary data.</text>
</comment>
<comment type="pathway">
    <text evidence="1">Amino-acid biosynthesis; L-threonine biosynthesis; L-threonine from L-aspartate: step 3/5.</text>
</comment>
<dbReference type="SUPFAM" id="SSF55347">
    <property type="entry name" value="Glyceraldehyde-3-phosphate dehydrogenase-like, C-terminal domain"/>
    <property type="match status" value="1"/>
</dbReference>
<dbReference type="GO" id="GO:0004412">
    <property type="term" value="F:homoserine dehydrogenase activity"/>
    <property type="evidence" value="ECO:0007669"/>
    <property type="project" value="UniProtKB-EC"/>
</dbReference>
<comment type="pathway">
    <text evidence="2">Amino-acid biosynthesis; L-methionine biosynthesis via de novo pathway; L-homoserine from L-aspartate: step 3/3.</text>
</comment>
<evidence type="ECO:0000256" key="1">
    <source>
        <dbReference type="ARBA" id="ARBA00005056"/>
    </source>
</evidence>
<organism evidence="13 14">
    <name type="scientific">Neisseria elongata subsp. glycolytica ATCC 29315</name>
    <dbReference type="NCBI Taxonomy" id="546263"/>
    <lineage>
        <taxon>Bacteria</taxon>
        <taxon>Pseudomonadati</taxon>
        <taxon>Pseudomonadota</taxon>
        <taxon>Betaproteobacteria</taxon>
        <taxon>Neisseriales</taxon>
        <taxon>Neisseriaceae</taxon>
        <taxon>Neisseria</taxon>
    </lineage>
</organism>
<feature type="domain" description="ACT" evidence="12">
    <location>
        <begin position="231"/>
        <end position="306"/>
    </location>
</feature>
<keyword evidence="6" id="KW-0028">Amino-acid biosynthesis</keyword>
<keyword evidence="8" id="KW-0521">NADP</keyword>
<accession>D4DU10</accession>
<dbReference type="InterPro" id="IPR002912">
    <property type="entry name" value="ACT_dom"/>
</dbReference>
<dbReference type="SUPFAM" id="SSF55021">
    <property type="entry name" value="ACT-like"/>
    <property type="match status" value="1"/>
</dbReference>
<dbReference type="EC" id="1.1.1.3" evidence="4"/>
<keyword evidence="9 13" id="KW-0560">Oxidoreductase</keyword>
<dbReference type="Proteomes" id="UP000005536">
    <property type="component" value="Unassembled WGS sequence"/>
</dbReference>
<gene>
    <name evidence="13" type="ORF">NEIELOOT_02567</name>
</gene>
<keyword evidence="7" id="KW-0791">Threonine biosynthesis</keyword>
<evidence type="ECO:0000256" key="3">
    <source>
        <dbReference type="ARBA" id="ARBA00006753"/>
    </source>
</evidence>
<dbReference type="PANTHER" id="PTHR43331">
    <property type="entry name" value="HOMOSERINE DEHYDROGENASE"/>
    <property type="match status" value="1"/>
</dbReference>
<evidence type="ECO:0000256" key="5">
    <source>
        <dbReference type="ARBA" id="ARBA00013376"/>
    </source>
</evidence>
<dbReference type="GO" id="GO:0009086">
    <property type="term" value="P:methionine biosynthetic process"/>
    <property type="evidence" value="ECO:0007669"/>
    <property type="project" value="UniProtKB-KW"/>
</dbReference>
<evidence type="ECO:0000256" key="9">
    <source>
        <dbReference type="ARBA" id="ARBA00023002"/>
    </source>
</evidence>
<name>D4DU10_NEIEG</name>
<evidence type="ECO:0000313" key="14">
    <source>
        <dbReference type="Proteomes" id="UP000005536"/>
    </source>
</evidence>
<proteinExistence type="inferred from homology"/>
<evidence type="ECO:0000256" key="7">
    <source>
        <dbReference type="ARBA" id="ARBA00022697"/>
    </source>
</evidence>
<evidence type="ECO:0000259" key="12">
    <source>
        <dbReference type="PROSITE" id="PS51671"/>
    </source>
</evidence>
<dbReference type="NCBIfam" id="NF004976">
    <property type="entry name" value="PRK06349.1"/>
    <property type="match status" value="1"/>
</dbReference>
<evidence type="ECO:0000256" key="6">
    <source>
        <dbReference type="ARBA" id="ARBA00022605"/>
    </source>
</evidence>
<dbReference type="Gene3D" id="3.30.70.260">
    <property type="match status" value="1"/>
</dbReference>
<dbReference type="GO" id="GO:0009088">
    <property type="term" value="P:threonine biosynthetic process"/>
    <property type="evidence" value="ECO:0007669"/>
    <property type="project" value="UniProtKB-UniPathway"/>
</dbReference>
<dbReference type="Pfam" id="PF00742">
    <property type="entry name" value="Homoserine_dh"/>
    <property type="match status" value="1"/>
</dbReference>
<keyword evidence="10" id="KW-0486">Methionine biosynthesis</keyword>
<dbReference type="InterPro" id="IPR019811">
    <property type="entry name" value="HDH_CS"/>
</dbReference>
<evidence type="ECO:0000256" key="2">
    <source>
        <dbReference type="ARBA" id="ARBA00005062"/>
    </source>
</evidence>
<reference evidence="13 14" key="1">
    <citation type="submission" date="2010-02" db="EMBL/GenBank/DDBJ databases">
        <authorList>
            <person name="Weinstock G."/>
            <person name="Sodergren E."/>
            <person name="Clifton S."/>
            <person name="Fulton L."/>
            <person name="Fulton B."/>
            <person name="Courtney L."/>
            <person name="Fronick C."/>
            <person name="Harrison M."/>
            <person name="Strong C."/>
            <person name="Farmer C."/>
            <person name="Delahaunty K."/>
            <person name="Markovic C."/>
            <person name="Hall O."/>
            <person name="Minx P."/>
            <person name="Tomlinson C."/>
            <person name="Mitreva M."/>
            <person name="Nelson J."/>
            <person name="Hou S."/>
            <person name="Wollam A."/>
            <person name="Pepin K.H."/>
            <person name="Johnson M."/>
            <person name="Bhonagiri V."/>
            <person name="Zhang X."/>
            <person name="Suruliraj S."/>
            <person name="Warren W."/>
            <person name="Chinwalla A."/>
            <person name="Mardis E.R."/>
            <person name="Wilson R.K."/>
        </authorList>
    </citation>
    <scope>NUCLEOTIDE SEQUENCE [LARGE SCALE GENOMIC DNA]</scope>
    <source>
        <strain evidence="13 14">ATCC 29315</strain>
    </source>
</reference>
<dbReference type="UniPathway" id="UPA00051">
    <property type="reaction ID" value="UER00465"/>
</dbReference>
<dbReference type="Pfam" id="PF01842">
    <property type="entry name" value="ACT"/>
    <property type="match status" value="1"/>
</dbReference>
<evidence type="ECO:0000313" key="13">
    <source>
        <dbReference type="EMBL" id="EFE48593.1"/>
    </source>
</evidence>
<evidence type="ECO:0000256" key="4">
    <source>
        <dbReference type="ARBA" id="ARBA00013213"/>
    </source>
</evidence>
<dbReference type="InterPro" id="IPR001342">
    <property type="entry name" value="HDH_cat"/>
</dbReference>
<dbReference type="InterPro" id="IPR045865">
    <property type="entry name" value="ACT-like_dom_sf"/>
</dbReference>